<comment type="caution">
    <text evidence="10">The sequence shown here is derived from an EMBL/GenBank/DDBJ whole genome shotgun (WGS) entry which is preliminary data.</text>
</comment>
<dbReference type="GO" id="GO:0009103">
    <property type="term" value="P:lipopolysaccharide biosynthetic process"/>
    <property type="evidence" value="ECO:0007669"/>
    <property type="project" value="UniProtKB-ARBA"/>
</dbReference>
<feature type="region of interest" description="Disordered" evidence="8">
    <location>
        <begin position="671"/>
        <end position="693"/>
    </location>
</feature>
<feature type="transmembrane region" description="Helical" evidence="9">
    <location>
        <begin position="185"/>
        <end position="203"/>
    </location>
</feature>
<keyword evidence="7 9" id="KW-0472">Membrane</keyword>
<evidence type="ECO:0000256" key="6">
    <source>
        <dbReference type="ARBA" id="ARBA00022989"/>
    </source>
</evidence>
<feature type="transmembrane region" description="Helical" evidence="9">
    <location>
        <begin position="282"/>
        <end position="301"/>
    </location>
</feature>
<evidence type="ECO:0000256" key="4">
    <source>
        <dbReference type="ARBA" id="ARBA00022679"/>
    </source>
</evidence>
<dbReference type="GO" id="GO:0016763">
    <property type="term" value="F:pentosyltransferase activity"/>
    <property type="evidence" value="ECO:0007669"/>
    <property type="project" value="TreeGrafter"/>
</dbReference>
<keyword evidence="4" id="KW-0808">Transferase</keyword>
<evidence type="ECO:0000256" key="5">
    <source>
        <dbReference type="ARBA" id="ARBA00022692"/>
    </source>
</evidence>
<evidence type="ECO:0008006" key="12">
    <source>
        <dbReference type="Google" id="ProtNLM"/>
    </source>
</evidence>
<comment type="subcellular location">
    <subcellularLocation>
        <location evidence="1">Cell membrane</location>
        <topology evidence="1">Multi-pass membrane protein</topology>
    </subcellularLocation>
</comment>
<dbReference type="AlphaFoldDB" id="A0A6N7QSR6"/>
<evidence type="ECO:0000256" key="3">
    <source>
        <dbReference type="ARBA" id="ARBA00022676"/>
    </source>
</evidence>
<feature type="transmembrane region" description="Helical" evidence="9">
    <location>
        <begin position="598"/>
        <end position="616"/>
    </location>
</feature>
<dbReference type="PANTHER" id="PTHR33908">
    <property type="entry name" value="MANNOSYLTRANSFERASE YKCB-RELATED"/>
    <property type="match status" value="1"/>
</dbReference>
<dbReference type="PANTHER" id="PTHR33908:SF11">
    <property type="entry name" value="MEMBRANE PROTEIN"/>
    <property type="match status" value="1"/>
</dbReference>
<feature type="transmembrane region" description="Helical" evidence="9">
    <location>
        <begin position="650"/>
        <end position="671"/>
    </location>
</feature>
<accession>A0A6N7QSR6</accession>
<name>A0A6N7QSR6_9GAMM</name>
<feature type="compositionally biased region" description="Basic and acidic residues" evidence="8">
    <location>
        <begin position="682"/>
        <end position="693"/>
    </location>
</feature>
<evidence type="ECO:0000256" key="8">
    <source>
        <dbReference type="SAM" id="MobiDB-lite"/>
    </source>
</evidence>
<evidence type="ECO:0000313" key="10">
    <source>
        <dbReference type="EMBL" id="MRH79032.1"/>
    </source>
</evidence>
<feature type="transmembrane region" description="Helical" evidence="9">
    <location>
        <begin position="366"/>
        <end position="391"/>
    </location>
</feature>
<feature type="transmembrane region" description="Helical" evidence="9">
    <location>
        <begin position="560"/>
        <end position="578"/>
    </location>
</feature>
<keyword evidence="6 9" id="KW-1133">Transmembrane helix</keyword>
<keyword evidence="11" id="KW-1185">Reference proteome</keyword>
<feature type="transmembrane region" description="Helical" evidence="9">
    <location>
        <begin position="337"/>
        <end position="354"/>
    </location>
</feature>
<organism evidence="10 11">
    <name type="scientific">Spiribacter salilacus</name>
    <dbReference type="NCBI Taxonomy" id="2664894"/>
    <lineage>
        <taxon>Bacteria</taxon>
        <taxon>Pseudomonadati</taxon>
        <taxon>Pseudomonadota</taxon>
        <taxon>Gammaproteobacteria</taxon>
        <taxon>Chromatiales</taxon>
        <taxon>Ectothiorhodospiraceae</taxon>
        <taxon>Spiribacter</taxon>
    </lineage>
</organism>
<proteinExistence type="predicted"/>
<dbReference type="RefSeq" id="WP_153720077.1">
    <property type="nucleotide sequence ID" value="NZ_WJPP01000005.1"/>
</dbReference>
<feature type="transmembrane region" description="Helical" evidence="9">
    <location>
        <begin position="156"/>
        <end position="178"/>
    </location>
</feature>
<keyword evidence="2" id="KW-1003">Cell membrane</keyword>
<dbReference type="Proteomes" id="UP000433788">
    <property type="component" value="Unassembled WGS sequence"/>
</dbReference>
<keyword evidence="5 9" id="KW-0812">Transmembrane</keyword>
<dbReference type="EMBL" id="WJPP01000005">
    <property type="protein sequence ID" value="MRH79032.1"/>
    <property type="molecule type" value="Genomic_DNA"/>
</dbReference>
<evidence type="ECO:0000256" key="7">
    <source>
        <dbReference type="ARBA" id="ARBA00023136"/>
    </source>
</evidence>
<sequence length="693" mass="75505">MRAVMLGGAIAAVLTGALLLFSHTHEVSVTQTNEQFTRAELFYSAGNAGFHATRRMNWTQRSSDTVEPSLQFQTLRPIDRIRFDPSEQVGDQIAFGPVTIKTRWGTQTWAGEALREEIFPSLYQVEIDGVKGDAVMLRATGTDPSFHLVLPHELQWPPLIFMGAALLGALVVGGGLGWSLQKAGLPAWAAVPLLLCAALTWHASGHITERNIYGDGMDNVRTAYSFADTGTLSLDAGSAQPVPSSLREPVPPLVAGSYLWVRSLLEPLPAVGEFQNGPEARWIKLSHLIWVALGLLGVWYLTAMLTSTTWAPVAATLLAYLYFFGAPERLDTFYTELHAGTVMVWAAAAFYRAIQRHTVGAAAAAGLLLGLLALTKSIMLFVGLVAAPLLALFLVTQAGNRRWMPALAFVLVAITVVLPWGVRNHLVAETGNLNPRASGVLYGRSLMNTMTADEMKGAFYLYGPEIYQFRVAGTDWAPIDNDFERGGRWQRLNRYHSSFAGADMAAAQAGRPEEAISFHRKIAAEFNRRIAELRQAGHPTPELTVNATLQAQGVQDIMRYWDRHLLVSGAIFWRGFWSLPSAELPAFSVQRQVSLGEWLNLAAGLAFWALFLVALLRWQPAQLAWLLLPAGMFLAYALLTHGLPRYTSPAHPLILIALVVLLAQIAAALGAGGRGGSSDKAGVVDRSDRLGLK</sequence>
<dbReference type="GO" id="GO:0005886">
    <property type="term" value="C:plasma membrane"/>
    <property type="evidence" value="ECO:0007669"/>
    <property type="project" value="UniProtKB-SubCell"/>
</dbReference>
<evidence type="ECO:0000313" key="11">
    <source>
        <dbReference type="Proteomes" id="UP000433788"/>
    </source>
</evidence>
<dbReference type="InterPro" id="IPR050297">
    <property type="entry name" value="LipidA_mod_glycosyltrf_83"/>
</dbReference>
<feature type="transmembrane region" description="Helical" evidence="9">
    <location>
        <begin position="403"/>
        <end position="422"/>
    </location>
</feature>
<evidence type="ECO:0000256" key="2">
    <source>
        <dbReference type="ARBA" id="ARBA00022475"/>
    </source>
</evidence>
<feature type="transmembrane region" description="Helical" evidence="9">
    <location>
        <begin position="623"/>
        <end position="644"/>
    </location>
</feature>
<gene>
    <name evidence="10" type="ORF">GH984_09995</name>
</gene>
<evidence type="ECO:0000256" key="9">
    <source>
        <dbReference type="SAM" id="Phobius"/>
    </source>
</evidence>
<reference evidence="10 11" key="1">
    <citation type="submission" date="2019-11" db="EMBL/GenBank/DDBJ databases">
        <authorList>
            <person name="Zhang X.Y."/>
        </authorList>
    </citation>
    <scope>NUCLEOTIDE SEQUENCE [LARGE SCALE GENOMIC DNA]</scope>
    <source>
        <strain evidence="10 11">C176</strain>
    </source>
</reference>
<protein>
    <recommendedName>
        <fullName evidence="12">Glycosyltransferase RgtA/B/C/D-like domain-containing protein</fullName>
    </recommendedName>
</protein>
<evidence type="ECO:0000256" key="1">
    <source>
        <dbReference type="ARBA" id="ARBA00004651"/>
    </source>
</evidence>
<keyword evidence="3" id="KW-0328">Glycosyltransferase</keyword>